<reference evidence="3 4" key="1">
    <citation type="submission" date="2024-09" db="EMBL/GenBank/DDBJ databases">
        <title>Laminarin stimulates single cell rates of sulfate reduction while oxygen inhibits transcriptomic activity in coastal marine sediment.</title>
        <authorList>
            <person name="Lindsay M."/>
            <person name="Orcutt B."/>
            <person name="Emerson D."/>
            <person name="Stepanauskas R."/>
            <person name="D'Angelo T."/>
        </authorList>
    </citation>
    <scope>NUCLEOTIDE SEQUENCE [LARGE SCALE GENOMIC DNA]</scope>
    <source>
        <strain evidence="3">SAG AM-311-K15</strain>
    </source>
</reference>
<organism evidence="3 4">
    <name type="scientific">candidate division CSSED10-310 bacterium</name>
    <dbReference type="NCBI Taxonomy" id="2855610"/>
    <lineage>
        <taxon>Bacteria</taxon>
        <taxon>Bacteria division CSSED10-310</taxon>
    </lineage>
</organism>
<dbReference type="Pfam" id="PF09099">
    <property type="entry name" value="Qn_am_d_aIII"/>
    <property type="match status" value="1"/>
</dbReference>
<feature type="non-terminal residue" evidence="3">
    <location>
        <position position="1"/>
    </location>
</feature>
<proteinExistence type="predicted"/>
<dbReference type="SUPFAM" id="SSF81296">
    <property type="entry name" value="E set domains"/>
    <property type="match status" value="3"/>
</dbReference>
<dbReference type="InterPro" id="IPR015919">
    <property type="entry name" value="Cadherin-like_sf"/>
</dbReference>
<keyword evidence="1" id="KW-0812">Transmembrane</keyword>
<dbReference type="InterPro" id="IPR015943">
    <property type="entry name" value="WD40/YVTN_repeat-like_dom_sf"/>
</dbReference>
<gene>
    <name evidence="3" type="ORF">ACFL27_21740</name>
</gene>
<protein>
    <submittedName>
        <fullName evidence="3">Ig domain-containing protein</fullName>
    </submittedName>
</protein>
<evidence type="ECO:0000256" key="1">
    <source>
        <dbReference type="SAM" id="Phobius"/>
    </source>
</evidence>
<dbReference type="Proteomes" id="UP001594351">
    <property type="component" value="Unassembled WGS sequence"/>
</dbReference>
<name>A0ABV6Z307_UNCC1</name>
<comment type="caution">
    <text evidence="3">The sequence shown here is derived from an EMBL/GenBank/DDBJ whole genome shotgun (WGS) entry which is preliminary data.</text>
</comment>
<accession>A0ABV6Z307</accession>
<dbReference type="InterPro" id="IPR015183">
    <property type="entry name" value="QH-AmDH_asu_dom_III"/>
</dbReference>
<dbReference type="InterPro" id="IPR006626">
    <property type="entry name" value="PbH1"/>
</dbReference>
<keyword evidence="1" id="KW-0472">Membrane</keyword>
<dbReference type="Gene3D" id="2.130.10.10">
    <property type="entry name" value="YVTN repeat-like/Quinoprotein amine dehydrogenase"/>
    <property type="match status" value="1"/>
</dbReference>
<evidence type="ECO:0000313" key="4">
    <source>
        <dbReference type="Proteomes" id="UP001594351"/>
    </source>
</evidence>
<dbReference type="InterPro" id="IPR014756">
    <property type="entry name" value="Ig_E-set"/>
</dbReference>
<keyword evidence="1" id="KW-1133">Transmembrane helix</keyword>
<evidence type="ECO:0000259" key="2">
    <source>
        <dbReference type="Pfam" id="PF09099"/>
    </source>
</evidence>
<dbReference type="InterPro" id="IPR013783">
    <property type="entry name" value="Ig-like_fold"/>
</dbReference>
<dbReference type="EMBL" id="JBHPBY010000374">
    <property type="protein sequence ID" value="MFC1852829.1"/>
    <property type="molecule type" value="Genomic_DNA"/>
</dbReference>
<feature type="transmembrane region" description="Helical" evidence="1">
    <location>
        <begin position="1014"/>
        <end position="1033"/>
    </location>
</feature>
<dbReference type="Gene3D" id="2.60.40.10">
    <property type="entry name" value="Immunoglobulins"/>
    <property type="match status" value="7"/>
</dbReference>
<dbReference type="Pfam" id="PF05345">
    <property type="entry name" value="He_PIG"/>
    <property type="match status" value="1"/>
</dbReference>
<dbReference type="SUPFAM" id="SSF49313">
    <property type="entry name" value="Cadherin-like"/>
    <property type="match status" value="1"/>
</dbReference>
<feature type="domain" description="Quinohemoprotein amine dehydrogenase alpha subunit" evidence="2">
    <location>
        <begin position="372"/>
        <end position="439"/>
    </location>
</feature>
<sequence length="1039" mass="110177">SMYSIGLASLELTSIAIQDTGTGHRLWSTMLGGDGIAYSDNLGQTWQSGAGNGLTDREVYDLGIDSGSGHRLWSTTASGVFFSDNDGLSWSELSTGLPSGIPVTSVSIDPNTSEVLVSLYSEDGGGVYRGGNLTGIWREYNSGLDELKVKRLTNDNGHVVDATTYGTTFFAATRGDGVYASELRVEMLDPPTITTHHLPLGLVRVAYAATLAAADGTPPYYWSIHEKSLPSGLALDGETGEISGNPSQTGFYTFTIQVSDSNQQIDRLEFILEVVSADELHITYCDPEVGARGQTLDVTILGSAFVDGADSDFGAGVTVNSTSFVNDSELTANVSVASDATPGWRTVTVTNPDMSETSMTDCFKVDYPTPVVSSIDPTQASRKQTLDVSVYGNYFEDGCAVDFGTGITINTVTFEDTTELTVNVTIEADAPLGLHTVTVTNPNDLAGPLSDAFEVRAAVPTVTSCDPVQGNQGSSLSVTINGDDFQDGAASDFGAGITVNSTTFNSETQLTANITIASGATLGFRTVTVTNPDTQADDLADAFKVMGPAPQITSLNPTSADRNATLDVTIYGTGFQTGAASDFGVDITVNSTIVNGPGQITANIYIDKYAALGFRDVTVTNADAQVALKSAGFEVEAEIPTVTDCNPPQGNRGSTLDVTISGTNFLDGATSAFGTGIMVNSTSFISESELSANITIDPGTSLGFRDVTVTNPDTKNATLPNSFEVLNQQPEVLSANPWLGYQNETLDIIIKGNYFQDGATVSFGEGITVNSVLFQTSAKLTANITIAFDAEKGTRTVTVTNPDTQAGDLVDGFSVLAPAYTYTSYVYDWVDVSTGISVGLVGDDVDAVIPIGFNFNFYGLNYTEVRVSSNGYLTFGDTGTEFLNTPLPELVIPNASVSVFWDDLESTDQVTYDLLGTMPERTLVIQWTDVPRVGISGTATFQVILCEEDHTMIVQYQDVYFEHPGYDFGQDASVGIEDELGSEGLQIVYNSPDLSNESAYIISKFEQQQGEVPALGWLAGLLLVGLLSVVIGVKKVHRF</sequence>
<dbReference type="SMART" id="SM00710">
    <property type="entry name" value="PbH1"/>
    <property type="match status" value="5"/>
</dbReference>
<evidence type="ECO:0000313" key="3">
    <source>
        <dbReference type="EMBL" id="MFC1852829.1"/>
    </source>
</evidence>
<keyword evidence="4" id="KW-1185">Reference proteome</keyword>
<dbReference type="SUPFAM" id="SSF110296">
    <property type="entry name" value="Oligoxyloglucan reducing end-specific cellobiohydrolase"/>
    <property type="match status" value="1"/>
</dbReference>